<dbReference type="Ensembl" id="ENSHHUT00000004819.1">
    <property type="protein sequence ID" value="ENSHHUP00000004660.1"/>
    <property type="gene ID" value="ENSHHUG00000002909.1"/>
</dbReference>
<dbReference type="AlphaFoldDB" id="A0A4W5K2M2"/>
<reference evidence="1" key="2">
    <citation type="submission" date="2025-08" db="UniProtKB">
        <authorList>
            <consortium name="Ensembl"/>
        </authorList>
    </citation>
    <scope>IDENTIFICATION</scope>
</reference>
<dbReference type="Proteomes" id="UP000314982">
    <property type="component" value="Unassembled WGS sequence"/>
</dbReference>
<proteinExistence type="predicted"/>
<name>A0A4W5K2M2_9TELE</name>
<dbReference type="GO" id="GO:0009653">
    <property type="term" value="P:anatomical structure morphogenesis"/>
    <property type="evidence" value="ECO:0007669"/>
    <property type="project" value="TreeGrafter"/>
</dbReference>
<reference evidence="1" key="3">
    <citation type="submission" date="2025-09" db="UniProtKB">
        <authorList>
            <consortium name="Ensembl"/>
        </authorList>
    </citation>
    <scope>IDENTIFICATION</scope>
</reference>
<dbReference type="PANTHER" id="PTHR45739">
    <property type="entry name" value="MATRIX PROTEIN, PUTATIVE-RELATED"/>
    <property type="match status" value="1"/>
</dbReference>
<keyword evidence="2" id="KW-1185">Reference proteome</keyword>
<organism evidence="1 2">
    <name type="scientific">Hucho hucho</name>
    <name type="common">huchen</name>
    <dbReference type="NCBI Taxonomy" id="62062"/>
    <lineage>
        <taxon>Eukaryota</taxon>
        <taxon>Metazoa</taxon>
        <taxon>Chordata</taxon>
        <taxon>Craniata</taxon>
        <taxon>Vertebrata</taxon>
        <taxon>Euteleostomi</taxon>
        <taxon>Actinopterygii</taxon>
        <taxon>Neopterygii</taxon>
        <taxon>Teleostei</taxon>
        <taxon>Protacanthopterygii</taxon>
        <taxon>Salmoniformes</taxon>
        <taxon>Salmonidae</taxon>
        <taxon>Salmoninae</taxon>
        <taxon>Hucho</taxon>
    </lineage>
</organism>
<sequence length="117" mass="13355">MLPLVSSMPLHNLHFLLSESIYRQQHICSNLVTLKDLQGVSETGFLDDVQYDSISLGPGYDRPYQFNPSVREAKSIQLYKHLNLKSCIWTFDAYYDMTELIDVCGGSVTADFQVRCN</sequence>
<reference evidence="2" key="1">
    <citation type="submission" date="2018-06" db="EMBL/GenBank/DDBJ databases">
        <title>Genome assembly of Danube salmon.</title>
        <authorList>
            <person name="Macqueen D.J."/>
            <person name="Gundappa M.K."/>
        </authorList>
    </citation>
    <scope>NUCLEOTIDE SEQUENCE [LARGE SCALE GENOMIC DNA]</scope>
</reference>
<accession>A0A4W5K2M2</accession>
<dbReference type="PANTHER" id="PTHR45739:SF1">
    <property type="entry name" value="EXTRACELLULAR MATRIX ORGANIZING PROTEIN FRAS1"/>
    <property type="match status" value="1"/>
</dbReference>
<dbReference type="InterPro" id="IPR051561">
    <property type="entry name" value="FRAS1_ECM"/>
</dbReference>
<evidence type="ECO:0000313" key="1">
    <source>
        <dbReference type="Ensembl" id="ENSHHUP00000004660.1"/>
    </source>
</evidence>
<protein>
    <submittedName>
        <fullName evidence="1">Uncharacterized protein</fullName>
    </submittedName>
</protein>
<dbReference type="GeneTree" id="ENSGT00940000163761"/>
<evidence type="ECO:0000313" key="2">
    <source>
        <dbReference type="Proteomes" id="UP000314982"/>
    </source>
</evidence>